<evidence type="ECO:0000313" key="2">
    <source>
        <dbReference type="Proteomes" id="UP000250796"/>
    </source>
</evidence>
<name>A0A7Z7LHV3_9BACT</name>
<sequence length="125" mass="14136">MSSGEVPDRSRFFTRLDMGMVDASPIARDNGIKLPVILTEKLWNEVVQTDEDSRLYGQKEEKRLASLLRTLKMELIKCRAKDLSFTFIACKGSGSTICRLLKATYREDKSGKLYLVLSVEGEKIS</sequence>
<evidence type="ECO:0000313" key="1">
    <source>
        <dbReference type="EMBL" id="SSC14192.1"/>
    </source>
</evidence>
<proteinExistence type="predicted"/>
<organism evidence="1 2">
    <name type="scientific">Mesotoga infera</name>
    <dbReference type="NCBI Taxonomy" id="1236046"/>
    <lineage>
        <taxon>Bacteria</taxon>
        <taxon>Thermotogati</taxon>
        <taxon>Thermotogota</taxon>
        <taxon>Thermotogae</taxon>
        <taxon>Kosmotogales</taxon>
        <taxon>Kosmotogaceae</taxon>
        <taxon>Mesotoga</taxon>
    </lineage>
</organism>
<dbReference type="KEGG" id="minf:MESINF_2752"/>
<protein>
    <submittedName>
        <fullName evidence="1">Uncharacterized protein</fullName>
    </submittedName>
</protein>
<accession>A0A7Z7LHV3</accession>
<reference evidence="1 2" key="1">
    <citation type="submission" date="2017-01" db="EMBL/GenBank/DDBJ databases">
        <authorList>
            <person name="Erauso G."/>
        </authorList>
    </citation>
    <scope>NUCLEOTIDE SEQUENCE [LARGE SCALE GENOMIC DNA]</scope>
    <source>
        <strain evidence="1">MESINF1</strain>
    </source>
</reference>
<dbReference type="EMBL" id="LS974202">
    <property type="protein sequence ID" value="SSC14192.1"/>
    <property type="molecule type" value="Genomic_DNA"/>
</dbReference>
<gene>
    <name evidence="1" type="ORF">MESINF_2752</name>
</gene>
<keyword evidence="2" id="KW-1185">Reference proteome</keyword>
<dbReference type="Proteomes" id="UP000250796">
    <property type="component" value="Chromosome MESINF"/>
</dbReference>
<dbReference type="AlphaFoldDB" id="A0A7Z7LHV3"/>
<dbReference type="RefSeq" id="WP_169700562.1">
    <property type="nucleotide sequence ID" value="NZ_LS974202.1"/>
</dbReference>